<dbReference type="InterPro" id="IPR004835">
    <property type="entry name" value="Chitin_synth"/>
</dbReference>
<dbReference type="InParanoid" id="A0A163MHE3"/>
<feature type="compositionally biased region" description="Polar residues" evidence="10">
    <location>
        <begin position="544"/>
        <end position="560"/>
    </location>
</feature>
<dbReference type="EMBL" id="LT554417">
    <property type="protein sequence ID" value="SAM04979.1"/>
    <property type="molecule type" value="Genomic_DNA"/>
</dbReference>
<feature type="compositionally biased region" description="Polar residues" evidence="10">
    <location>
        <begin position="570"/>
        <end position="604"/>
    </location>
</feature>
<dbReference type="PANTHER" id="PTHR22914:SF16">
    <property type="entry name" value="CHITIN SYNTHASE 3"/>
    <property type="match status" value="1"/>
</dbReference>
<dbReference type="AlphaFoldDB" id="A0A163MHE3"/>
<evidence type="ECO:0000256" key="4">
    <source>
        <dbReference type="ARBA" id="ARBA00022676"/>
    </source>
</evidence>
<keyword evidence="4" id="KW-0328">Glycosyltransferase</keyword>
<dbReference type="Pfam" id="PF03142">
    <property type="entry name" value="Chitin_synth_2"/>
    <property type="match status" value="1"/>
</dbReference>
<feature type="transmembrane region" description="Helical" evidence="11">
    <location>
        <begin position="166"/>
        <end position="186"/>
    </location>
</feature>
<dbReference type="STRING" id="4829.A0A163MHE3"/>
<feature type="region of interest" description="Disordered" evidence="10">
    <location>
        <begin position="492"/>
        <end position="634"/>
    </location>
</feature>
<protein>
    <recommendedName>
        <fullName evidence="2">chitin synthase</fullName>
        <ecNumber evidence="2">2.4.1.16</ecNumber>
    </recommendedName>
</protein>
<evidence type="ECO:0000313" key="14">
    <source>
        <dbReference type="Proteomes" id="UP000078561"/>
    </source>
</evidence>
<feature type="domain" description="Chitin synthase 4-like" evidence="12">
    <location>
        <begin position="348"/>
        <end position="426"/>
    </location>
</feature>
<evidence type="ECO:0000256" key="3">
    <source>
        <dbReference type="ARBA" id="ARBA00022475"/>
    </source>
</evidence>
<proteinExistence type="predicted"/>
<dbReference type="GO" id="GO:0030428">
    <property type="term" value="C:cell septum"/>
    <property type="evidence" value="ECO:0007669"/>
    <property type="project" value="TreeGrafter"/>
</dbReference>
<evidence type="ECO:0000256" key="9">
    <source>
        <dbReference type="ARBA" id="ARBA00023180"/>
    </source>
</evidence>
<evidence type="ECO:0000256" key="8">
    <source>
        <dbReference type="ARBA" id="ARBA00023136"/>
    </source>
</evidence>
<evidence type="ECO:0000256" key="7">
    <source>
        <dbReference type="ARBA" id="ARBA00022989"/>
    </source>
</evidence>
<dbReference type="OrthoDB" id="370884at2759"/>
<dbReference type="Pfam" id="PF22997">
    <property type="entry name" value="CHS4"/>
    <property type="match status" value="1"/>
</dbReference>
<dbReference type="GO" id="GO:0005886">
    <property type="term" value="C:plasma membrane"/>
    <property type="evidence" value="ECO:0007669"/>
    <property type="project" value="UniProtKB-SubCell"/>
</dbReference>
<evidence type="ECO:0000256" key="10">
    <source>
        <dbReference type="SAM" id="MobiDB-lite"/>
    </source>
</evidence>
<dbReference type="EC" id="2.4.1.16" evidence="2"/>
<name>A0A163MHE3_ABSGL</name>
<dbReference type="InterPro" id="IPR029044">
    <property type="entry name" value="Nucleotide-diphossugar_trans"/>
</dbReference>
<evidence type="ECO:0000256" key="6">
    <source>
        <dbReference type="ARBA" id="ARBA00022692"/>
    </source>
</evidence>
<sequence length="1176" mass="130751">MDNQQYTDDEKVEVTHHQPSPSYHYSTNDGSVPTTTARSHSMRRAKSLSRPERQRPRQGILRSTTITTNQGGTRAITSNFAQHAQHNAHTGTIDQHALHHPRPVGQPMSDRLAQQLAKHRKDQIRQQQHNLLKQETKLTVDGNVGMGGVHNSGDPKKEVHHRTGCWAWVAFLATCCIPSCCIRVCFGKSNPMMRQAWREKMTLVYIILLLCLALAYLTYGLTRTICPEQSDYYPHSTLLPSGQRVAVNNLNTDQYAIFGQLYPSDTVVNFFNQHNLNLTTDYGALDLGPLFDGDLYGDCTSFFPSDFVRSSIDPCRLDNPYGGSLGLSDGSCLSLSALQAIYNPIDTITFEWDEFDNPIPNSNLMLFGNYVVNLTRYFDNYPSGTFGPQIEKVLHKAINKDGSYAMLYYQNGDDAMNCAIARFGVGVMQTDSGGCIASNIIMNLMFAVIISMIVVRYLMAILFQWIISRRLVKPGGRSNWLAWRSVQGGNADPKNHIRGPYNNYSMRNQSSSNMTTQKASSHGAGSGIFTQQPVPYQAPRYPTPRSSSVFNSSATLQRPLSATLAPPSTLPTGNPNRNSSTNVHGLSSNHNLGQYQSNNPGQLYSSSTLATTRSSSSITAPTSPATHQQHHQPASSEIVQTELYTCMLVTCYSEGEEGLRITMDSLAETTYSNKHKIFFVIADGLIVGAGESKSTPDIVVDMMDIDASMANPAPVSYLAIADGEKQLNMAKVHAGHYKGVPCITIVKCGTPEEQSLPKPGNRGKRDSQLILMSFFQRVLFHDRLSELDYDIFWKMTSLMDGVTPDKFELVLMVDADTKVLANALTFMVAAMANDITIMGLCGETRIANKTTSWVTAIQVFEYYISHHYAKAFESLFGIVTCLPGCFSMYRIKAPKNGAWVPILANPDVVLEYNQNVVTTLHDKNLLLLGEDRFLSTLMLRTFPHRQMMFVPQAICKTVVPDEFMVLLSQRRRWINSTVHNLMELVLVSDLCGIACLSMQFSIFIDLIGTLVLPCAVVMTIYLIVSAAVSGNPQWQSIGLLCAILGLPGVLIVITTRKFIYVCWMIIYICAIPVWNFILPIYSFWHFDDFSWGATRVVVGEEKGKGGHDDSGGVFDSSRLVMRKWQDWEALRTGNQKLRSDKHQSFFGHPSPPVSLDPTLVSNLSVPSTPLYPSRPQ</sequence>
<keyword evidence="14" id="KW-1185">Reference proteome</keyword>
<dbReference type="SUPFAM" id="SSF53448">
    <property type="entry name" value="Nucleotide-diphospho-sugar transferases"/>
    <property type="match status" value="1"/>
</dbReference>
<feature type="compositionally biased region" description="Polar residues" evidence="10">
    <location>
        <begin position="502"/>
        <end position="520"/>
    </location>
</feature>
<feature type="transmembrane region" description="Helical" evidence="11">
    <location>
        <begin position="202"/>
        <end position="221"/>
    </location>
</feature>
<keyword evidence="3" id="KW-1003">Cell membrane</keyword>
<dbReference type="GO" id="GO:0004100">
    <property type="term" value="F:chitin synthase activity"/>
    <property type="evidence" value="ECO:0007669"/>
    <property type="project" value="UniProtKB-EC"/>
</dbReference>
<feature type="transmembrane region" description="Helical" evidence="11">
    <location>
        <begin position="1060"/>
        <end position="1084"/>
    </location>
</feature>
<dbReference type="Proteomes" id="UP000078561">
    <property type="component" value="Unassembled WGS sequence"/>
</dbReference>
<dbReference type="GO" id="GO:0006031">
    <property type="term" value="P:chitin biosynthetic process"/>
    <property type="evidence" value="ECO:0007669"/>
    <property type="project" value="TreeGrafter"/>
</dbReference>
<evidence type="ECO:0000256" key="11">
    <source>
        <dbReference type="SAM" id="Phobius"/>
    </source>
</evidence>
<evidence type="ECO:0000256" key="1">
    <source>
        <dbReference type="ARBA" id="ARBA00004651"/>
    </source>
</evidence>
<feature type="region of interest" description="Disordered" evidence="10">
    <location>
        <begin position="1"/>
        <end position="72"/>
    </location>
</feature>
<keyword evidence="8 11" id="KW-0472">Membrane</keyword>
<keyword evidence="5" id="KW-0808">Transferase</keyword>
<keyword evidence="7 11" id="KW-1133">Transmembrane helix</keyword>
<evidence type="ECO:0000256" key="5">
    <source>
        <dbReference type="ARBA" id="ARBA00022679"/>
    </source>
</evidence>
<dbReference type="CDD" id="cd04190">
    <property type="entry name" value="Chitin_synth_C"/>
    <property type="match status" value="1"/>
</dbReference>
<keyword evidence="6 11" id="KW-0812">Transmembrane</keyword>
<gene>
    <name evidence="13" type="primary">ABSGL_10845.1 scaffold 12033</name>
</gene>
<feature type="compositionally biased region" description="Polar residues" evidence="10">
    <location>
        <begin position="61"/>
        <end position="72"/>
    </location>
</feature>
<feature type="transmembrane region" description="Helical" evidence="11">
    <location>
        <begin position="444"/>
        <end position="467"/>
    </location>
</feature>
<accession>A0A163MHE3</accession>
<feature type="compositionally biased region" description="Low complexity" evidence="10">
    <location>
        <begin position="605"/>
        <end position="626"/>
    </location>
</feature>
<dbReference type="InterPro" id="IPR054295">
    <property type="entry name" value="CHS4-like_dom"/>
</dbReference>
<feature type="transmembrane region" description="Helical" evidence="11">
    <location>
        <begin position="1034"/>
        <end position="1053"/>
    </location>
</feature>
<keyword evidence="9" id="KW-0325">Glycoprotein</keyword>
<evidence type="ECO:0000256" key="2">
    <source>
        <dbReference type="ARBA" id="ARBA00012543"/>
    </source>
</evidence>
<organism evidence="13">
    <name type="scientific">Absidia glauca</name>
    <name type="common">Pin mould</name>
    <dbReference type="NCBI Taxonomy" id="4829"/>
    <lineage>
        <taxon>Eukaryota</taxon>
        <taxon>Fungi</taxon>
        <taxon>Fungi incertae sedis</taxon>
        <taxon>Mucoromycota</taxon>
        <taxon>Mucoromycotina</taxon>
        <taxon>Mucoromycetes</taxon>
        <taxon>Mucorales</taxon>
        <taxon>Cunninghamellaceae</taxon>
        <taxon>Absidia</taxon>
    </lineage>
</organism>
<dbReference type="PANTHER" id="PTHR22914">
    <property type="entry name" value="CHITIN SYNTHASE"/>
    <property type="match status" value="1"/>
</dbReference>
<feature type="compositionally biased region" description="Polar residues" evidence="10">
    <location>
        <begin position="17"/>
        <end position="39"/>
    </location>
</feature>
<feature type="transmembrane region" description="Helical" evidence="11">
    <location>
        <begin position="1006"/>
        <end position="1028"/>
    </location>
</feature>
<evidence type="ECO:0000313" key="13">
    <source>
        <dbReference type="EMBL" id="SAM04979.1"/>
    </source>
</evidence>
<reference evidence="13" key="1">
    <citation type="submission" date="2016-04" db="EMBL/GenBank/DDBJ databases">
        <authorList>
            <person name="Evans L.H."/>
            <person name="Alamgir A."/>
            <person name="Owens N."/>
            <person name="Weber N.D."/>
            <person name="Virtaneva K."/>
            <person name="Barbian K."/>
            <person name="Babar A."/>
            <person name="Rosenke K."/>
        </authorList>
    </citation>
    <scope>NUCLEOTIDE SEQUENCE [LARGE SCALE GENOMIC DNA]</scope>
    <source>
        <strain evidence="13">CBS 101.48</strain>
    </source>
</reference>
<evidence type="ECO:0000259" key="12">
    <source>
        <dbReference type="Pfam" id="PF22997"/>
    </source>
</evidence>
<comment type="subcellular location">
    <subcellularLocation>
        <location evidence="1">Cell membrane</location>
        <topology evidence="1">Multi-pass membrane protein</topology>
    </subcellularLocation>
</comment>